<keyword evidence="1" id="KW-0732">Signal</keyword>
<comment type="caution">
    <text evidence="2">The sequence shown here is derived from an EMBL/GenBank/DDBJ whole genome shotgun (WGS) entry which is preliminary data.</text>
</comment>
<proteinExistence type="predicted"/>
<dbReference type="RefSeq" id="WP_173128288.1">
    <property type="nucleotide sequence ID" value="NZ_JABRWJ010000007.1"/>
</dbReference>
<evidence type="ECO:0000256" key="1">
    <source>
        <dbReference type="SAM" id="SignalP"/>
    </source>
</evidence>
<feature type="chain" id="PRO_5046718395" description="Alkaline proteinase inhibitor/ Outer membrane lipoprotein Omp19 domain-containing protein" evidence="1">
    <location>
        <begin position="21"/>
        <end position="118"/>
    </location>
</feature>
<sequence length="118" mass="12797">MKWNATAAVMLVAVGQAAHAQEVTGKEIQEQWVGKEIVGRAPNGARVIMTMNADGSAKLLIGALPDSGNWRPWEQGYCTTWKGMRGGQEMCFTVKREGDSKFQVFRPDGVAGGTLEVK</sequence>
<gene>
    <name evidence="2" type="ORF">HLB44_24070</name>
</gene>
<protein>
    <recommendedName>
        <fullName evidence="4">Alkaline proteinase inhibitor/ Outer membrane lipoprotein Omp19 domain-containing protein</fullName>
    </recommendedName>
</protein>
<organism evidence="2 3">
    <name type="scientific">Pseudaquabacterium terrae</name>
    <dbReference type="NCBI Taxonomy" id="2732868"/>
    <lineage>
        <taxon>Bacteria</taxon>
        <taxon>Pseudomonadati</taxon>
        <taxon>Pseudomonadota</taxon>
        <taxon>Betaproteobacteria</taxon>
        <taxon>Burkholderiales</taxon>
        <taxon>Sphaerotilaceae</taxon>
        <taxon>Pseudaquabacterium</taxon>
    </lineage>
</organism>
<name>A0ABX2ENE4_9BURK</name>
<dbReference type="Proteomes" id="UP000737171">
    <property type="component" value="Unassembled WGS sequence"/>
</dbReference>
<evidence type="ECO:0000313" key="2">
    <source>
        <dbReference type="EMBL" id="NRF70087.1"/>
    </source>
</evidence>
<keyword evidence="3" id="KW-1185">Reference proteome</keyword>
<reference evidence="2 3" key="1">
    <citation type="submission" date="2020-05" db="EMBL/GenBank/DDBJ databases">
        <title>Aquincola sp. isolate from soil.</title>
        <authorList>
            <person name="Han J."/>
            <person name="Kim D.-U."/>
        </authorList>
    </citation>
    <scope>NUCLEOTIDE SEQUENCE [LARGE SCALE GENOMIC DNA]</scope>
    <source>
        <strain evidence="2 3">S2</strain>
    </source>
</reference>
<dbReference type="EMBL" id="JABRWJ010000007">
    <property type="protein sequence ID" value="NRF70087.1"/>
    <property type="molecule type" value="Genomic_DNA"/>
</dbReference>
<evidence type="ECO:0000313" key="3">
    <source>
        <dbReference type="Proteomes" id="UP000737171"/>
    </source>
</evidence>
<feature type="signal peptide" evidence="1">
    <location>
        <begin position="1"/>
        <end position="20"/>
    </location>
</feature>
<accession>A0ABX2ENE4</accession>
<evidence type="ECO:0008006" key="4">
    <source>
        <dbReference type="Google" id="ProtNLM"/>
    </source>
</evidence>